<proteinExistence type="predicted"/>
<dbReference type="RefSeq" id="WP_345317281.1">
    <property type="nucleotide sequence ID" value="NZ_BAABGF010000003.1"/>
</dbReference>
<comment type="caution">
    <text evidence="1">The sequence shown here is derived from an EMBL/GenBank/DDBJ whole genome shotgun (WGS) entry which is preliminary data.</text>
</comment>
<dbReference type="EMBL" id="BAABGF010000003">
    <property type="protein sequence ID" value="GAA4533524.1"/>
    <property type="molecule type" value="Genomic_DNA"/>
</dbReference>
<evidence type="ECO:0000313" key="1">
    <source>
        <dbReference type="EMBL" id="GAA4533524.1"/>
    </source>
</evidence>
<evidence type="ECO:0000313" key="2">
    <source>
        <dbReference type="Proteomes" id="UP001501417"/>
    </source>
</evidence>
<protein>
    <recommendedName>
        <fullName evidence="3">PknH-like extracellular domain-containing protein</fullName>
    </recommendedName>
</protein>
<name>A0ABP8RB79_9MYCO</name>
<gene>
    <name evidence="1" type="ORF">GCM10023161_04470</name>
</gene>
<accession>A0ABP8RB79</accession>
<reference evidence="2" key="1">
    <citation type="journal article" date="2019" name="Int. J. Syst. Evol. Microbiol.">
        <title>The Global Catalogue of Microorganisms (GCM) 10K type strain sequencing project: providing services to taxonomists for standard genome sequencing and annotation.</title>
        <authorList>
            <consortium name="The Broad Institute Genomics Platform"/>
            <consortium name="The Broad Institute Genome Sequencing Center for Infectious Disease"/>
            <person name="Wu L."/>
            <person name="Ma J."/>
        </authorList>
    </citation>
    <scope>NUCLEOTIDE SEQUENCE [LARGE SCALE GENOMIC DNA]</scope>
    <source>
        <strain evidence="2">JCM 17782</strain>
    </source>
</reference>
<keyword evidence="2" id="KW-1185">Reference proteome</keyword>
<organism evidence="1 2">
    <name type="scientific">Mycobacterium paraffinicum</name>
    <dbReference type="NCBI Taxonomy" id="53378"/>
    <lineage>
        <taxon>Bacteria</taxon>
        <taxon>Bacillati</taxon>
        <taxon>Actinomycetota</taxon>
        <taxon>Actinomycetes</taxon>
        <taxon>Mycobacteriales</taxon>
        <taxon>Mycobacteriaceae</taxon>
        <taxon>Mycobacterium</taxon>
    </lineage>
</organism>
<dbReference type="Proteomes" id="UP001501417">
    <property type="component" value="Unassembled WGS sequence"/>
</dbReference>
<evidence type="ECO:0008006" key="3">
    <source>
        <dbReference type="Google" id="ProtNLM"/>
    </source>
</evidence>
<sequence length="96" mass="10545">MFADTVAPNHLASVESWPDNACGGFYSWHVINDLKDASVRATVALQRKTGTQEFDDQYVYDLARGASSFVSCRRIKAPDGPGFYDVNAWLVGAEKA</sequence>